<keyword evidence="7 10" id="KW-0324">Glycolysis</keyword>
<dbReference type="PRINTS" id="PR00148">
    <property type="entry name" value="ENOLASE"/>
</dbReference>
<feature type="binding site" evidence="12">
    <location>
        <position position="158"/>
    </location>
    <ligand>
        <name>substrate</name>
    </ligand>
</feature>
<dbReference type="InterPro" id="IPR029017">
    <property type="entry name" value="Enolase-like_N"/>
</dbReference>
<evidence type="ECO:0000256" key="9">
    <source>
        <dbReference type="ARBA" id="ARBA00045763"/>
    </source>
</evidence>
<dbReference type="HOGENOM" id="CLU_031223_2_1_6"/>
<dbReference type="GO" id="GO:0005576">
    <property type="term" value="C:extracellular region"/>
    <property type="evidence" value="ECO:0007669"/>
    <property type="project" value="UniProtKB-SubCell"/>
</dbReference>
<evidence type="ECO:0000313" key="17">
    <source>
        <dbReference type="Proteomes" id="UP000001700"/>
    </source>
</evidence>
<dbReference type="SFLD" id="SFLDS00001">
    <property type="entry name" value="Enolase"/>
    <property type="match status" value="1"/>
</dbReference>
<dbReference type="Pfam" id="PF03952">
    <property type="entry name" value="Enolase_N"/>
    <property type="match status" value="1"/>
</dbReference>
<dbReference type="EC" id="4.2.1.11" evidence="3 10"/>
<evidence type="ECO:0000259" key="14">
    <source>
        <dbReference type="SMART" id="SM01192"/>
    </source>
</evidence>
<evidence type="ECO:0000256" key="7">
    <source>
        <dbReference type="ARBA" id="ARBA00023152"/>
    </source>
</evidence>
<evidence type="ECO:0000256" key="3">
    <source>
        <dbReference type="ARBA" id="ARBA00012058"/>
    </source>
</evidence>
<gene>
    <name evidence="10 16" type="primary">eno</name>
    <name evidence="16" type="ordered locus">RIEPE_0213</name>
</gene>
<dbReference type="GO" id="GO:0004634">
    <property type="term" value="F:phosphopyruvate hydratase activity"/>
    <property type="evidence" value="ECO:0007669"/>
    <property type="project" value="UniProtKB-UniRule"/>
</dbReference>
<feature type="binding site" evidence="12">
    <location>
        <position position="393"/>
    </location>
    <ligand>
        <name>substrate</name>
    </ligand>
</feature>
<dbReference type="SFLD" id="SFLDF00002">
    <property type="entry name" value="enolase"/>
    <property type="match status" value="1"/>
</dbReference>
<dbReference type="GO" id="GO:0000287">
    <property type="term" value="F:magnesium ion binding"/>
    <property type="evidence" value="ECO:0007669"/>
    <property type="project" value="UniProtKB-UniRule"/>
</dbReference>
<feature type="binding site" evidence="10">
    <location>
        <position position="371"/>
    </location>
    <ligand>
        <name>(2R)-2-phosphoglycerate</name>
        <dbReference type="ChEBI" id="CHEBI:58289"/>
    </ligand>
</feature>
<accession>D4G821</accession>
<sequence>MSKIVKVIGREIIDSRGNPTVEAEVHTKNNFGIASVPSGASKGSREALELRDLDKNRFLGMGVLKAIHNINYDISQSLIGLDVFDQNLIDDTMIHLDGTENKSKLGSNSILAVSLASMKVAALEEKIPLYQYVSKLFNHSEKFSIPLPMINILNGGKHADNNIDIQEFMIQPIGARNFKEAIRISTEIFHSLKKILKKRGLNSNVGDEGGYSPNLPSNESALSIIVEAIELAEYSLGEDVVLAIDCAASEFYNKENKKYELKGDQKSFSSTEWTENLKNMSLRYQIKSIEDGLYELDEKGFIHQTKVLGSFVQLVGDDLFVTNDKILRHHIKKKIANSILIKLNQIGTVSETMKVIQTAQNFGYSTIISHRSGETEDTTISDLAVGTVSGQIKSGSVCRSERVSKYNRIIRIEEELKNEFRFGPSYGLIKKSIREF</sequence>
<evidence type="ECO:0000256" key="5">
    <source>
        <dbReference type="ARBA" id="ARBA00022525"/>
    </source>
</evidence>
<dbReference type="InterPro" id="IPR020811">
    <property type="entry name" value="Enolase_N"/>
</dbReference>
<reference evidence="16" key="1">
    <citation type="submission" date="2008-05" db="EMBL/GenBank/DDBJ databases">
        <title>Genome sequence of Riesia pediculicola USDA.</title>
        <authorList>
            <person name="Kirkness E.F."/>
        </authorList>
    </citation>
    <scope>NUCLEOTIDE SEQUENCE [LARGE SCALE GENOMIC DNA]</scope>
    <source>
        <strain evidence="16">USDA</strain>
    </source>
</reference>
<feature type="binding site" evidence="10 13">
    <location>
        <position position="317"/>
    </location>
    <ligand>
        <name>Mg(2+)</name>
        <dbReference type="ChEBI" id="CHEBI:18420"/>
    </ligand>
</feature>
<keyword evidence="5 10" id="KW-0964">Secreted</keyword>
<dbReference type="GO" id="GO:0000015">
    <property type="term" value="C:phosphopyruvate hydratase complex"/>
    <property type="evidence" value="ECO:0007669"/>
    <property type="project" value="InterPro"/>
</dbReference>
<dbReference type="AlphaFoldDB" id="D4G821"/>
<dbReference type="Proteomes" id="UP000001700">
    <property type="component" value="Chromosome"/>
</dbReference>
<dbReference type="Gene3D" id="3.20.20.120">
    <property type="entry name" value="Enolase-like C-terminal domain"/>
    <property type="match status" value="1"/>
</dbReference>
<feature type="binding site" evidence="10">
    <location>
        <position position="342"/>
    </location>
    <ligand>
        <name>(2R)-2-phosphoglycerate</name>
        <dbReference type="ChEBI" id="CHEBI:58289"/>
    </ligand>
</feature>
<dbReference type="EMBL" id="CP001085">
    <property type="protein sequence ID" value="ADD79475.1"/>
    <property type="molecule type" value="Genomic_DNA"/>
</dbReference>
<dbReference type="InterPro" id="IPR036849">
    <property type="entry name" value="Enolase-like_C_sf"/>
</dbReference>
<keyword evidence="17" id="KW-1185">Reference proteome</keyword>
<dbReference type="SUPFAM" id="SSF51604">
    <property type="entry name" value="Enolase C-terminal domain-like"/>
    <property type="match status" value="1"/>
</dbReference>
<evidence type="ECO:0000256" key="10">
    <source>
        <dbReference type="HAMAP-Rule" id="MF_00318"/>
    </source>
</evidence>
<evidence type="ECO:0000256" key="13">
    <source>
        <dbReference type="PIRSR" id="PIRSR001400-3"/>
    </source>
</evidence>
<keyword evidence="10" id="KW-0963">Cytoplasm</keyword>
<dbReference type="SUPFAM" id="SSF54826">
    <property type="entry name" value="Enolase N-terminal domain-like"/>
    <property type="match status" value="1"/>
</dbReference>
<name>D4G821_RIEPU</name>
<comment type="pathway">
    <text evidence="1 10">Carbohydrate degradation; glycolysis; pyruvate from D-glyceraldehyde 3-phosphate: step 4/5.</text>
</comment>
<dbReference type="SMART" id="SM01192">
    <property type="entry name" value="Enolase_C"/>
    <property type="match status" value="1"/>
</dbReference>
<dbReference type="HAMAP" id="MF_00318">
    <property type="entry name" value="Enolase"/>
    <property type="match status" value="1"/>
</dbReference>
<dbReference type="GO" id="GO:0006096">
    <property type="term" value="P:glycolytic process"/>
    <property type="evidence" value="ECO:0007669"/>
    <property type="project" value="UniProtKB-UniRule"/>
</dbReference>
<dbReference type="SMART" id="SM01193">
    <property type="entry name" value="Enolase_N"/>
    <property type="match status" value="1"/>
</dbReference>
<evidence type="ECO:0000256" key="2">
    <source>
        <dbReference type="ARBA" id="ARBA00009604"/>
    </source>
</evidence>
<dbReference type="PIRSF" id="PIRSF001400">
    <property type="entry name" value="Enolase"/>
    <property type="match status" value="1"/>
</dbReference>
<dbReference type="InterPro" id="IPR000941">
    <property type="entry name" value="Enolase"/>
</dbReference>
<keyword evidence="10 13" id="KW-0479">Metal-binding</keyword>
<dbReference type="eggNOG" id="COG0148">
    <property type="taxonomic scope" value="Bacteria"/>
</dbReference>
<dbReference type="Pfam" id="PF00113">
    <property type="entry name" value="Enolase_C"/>
    <property type="match status" value="1"/>
</dbReference>
<comment type="function">
    <text evidence="9 10">Catalyzes the reversible conversion of 2-phosphoglycerate (2-PG) into phosphoenolpyruvate (PEP). It is essential for the degradation of carbohydrates via glycolysis.</text>
</comment>
<dbReference type="PROSITE" id="PS00164">
    <property type="entry name" value="ENOLASE"/>
    <property type="match status" value="1"/>
</dbReference>
<comment type="cofactor">
    <cofactor evidence="13">
        <name>Mg(2+)</name>
        <dbReference type="ChEBI" id="CHEBI:18420"/>
    </cofactor>
    <text evidence="13">Mg(2+) is required for catalysis and for stabilizing the dimer.</text>
</comment>
<dbReference type="RefSeq" id="WP_013087465.1">
    <property type="nucleotide sequence ID" value="NC_014109.1"/>
</dbReference>
<feature type="binding site" evidence="10 13">
    <location>
        <position position="290"/>
    </location>
    <ligand>
        <name>Mg(2+)</name>
        <dbReference type="ChEBI" id="CHEBI:18420"/>
    </ligand>
</feature>
<feature type="binding site" evidence="10">
    <location>
        <position position="372"/>
    </location>
    <ligand>
        <name>(2R)-2-phosphoglycerate</name>
        <dbReference type="ChEBI" id="CHEBI:58289"/>
    </ligand>
</feature>
<keyword evidence="6 10" id="KW-0460">Magnesium</keyword>
<evidence type="ECO:0000259" key="15">
    <source>
        <dbReference type="SMART" id="SM01193"/>
    </source>
</evidence>
<dbReference type="PANTHER" id="PTHR11902">
    <property type="entry name" value="ENOLASE"/>
    <property type="match status" value="1"/>
</dbReference>
<dbReference type="KEGG" id="rip:RIEPE_0213"/>
<dbReference type="InterPro" id="IPR020810">
    <property type="entry name" value="Enolase_C"/>
</dbReference>
<comment type="cofactor">
    <cofactor evidence="10">
        <name>Mg(2+)</name>
        <dbReference type="ChEBI" id="CHEBI:18420"/>
    </cofactor>
    <text evidence="10">Binds a second Mg(2+) ion via substrate during catalysis.</text>
</comment>
<protein>
    <recommendedName>
        <fullName evidence="4 10">Enolase</fullName>
        <ecNumber evidence="3 10">4.2.1.11</ecNumber>
    </recommendedName>
    <alternativeName>
        <fullName evidence="10">2-phospho-D-glycerate hydro-lyase</fullName>
    </alternativeName>
    <alternativeName>
        <fullName evidence="10">2-phosphoglycerate dehydratase</fullName>
    </alternativeName>
</protein>
<dbReference type="PANTHER" id="PTHR11902:SF1">
    <property type="entry name" value="ENOLASE"/>
    <property type="match status" value="1"/>
</dbReference>
<dbReference type="NCBIfam" id="TIGR01060">
    <property type="entry name" value="eno"/>
    <property type="match status" value="1"/>
</dbReference>
<feature type="binding site" evidence="12">
    <location>
        <position position="290"/>
    </location>
    <ligand>
        <name>substrate</name>
    </ligand>
</feature>
<evidence type="ECO:0000256" key="4">
    <source>
        <dbReference type="ARBA" id="ARBA00017068"/>
    </source>
</evidence>
<evidence type="ECO:0000256" key="11">
    <source>
        <dbReference type="PIRSR" id="PIRSR001400-1"/>
    </source>
</evidence>
<dbReference type="FunFam" id="3.30.390.10:FF:000001">
    <property type="entry name" value="Enolase"/>
    <property type="match status" value="1"/>
</dbReference>
<evidence type="ECO:0000313" key="16">
    <source>
        <dbReference type="EMBL" id="ADD79475.1"/>
    </source>
</evidence>
<feature type="active site" description="Proton acceptor" evidence="10 11">
    <location>
        <position position="342"/>
    </location>
</feature>
<feature type="domain" description="Enolase C-terminal TIM barrel" evidence="14">
    <location>
        <begin position="142"/>
        <end position="422"/>
    </location>
</feature>
<feature type="active site" description="Proton donor" evidence="10 11">
    <location>
        <position position="208"/>
    </location>
</feature>
<evidence type="ECO:0000256" key="6">
    <source>
        <dbReference type="ARBA" id="ARBA00022842"/>
    </source>
</evidence>
<evidence type="ECO:0000256" key="1">
    <source>
        <dbReference type="ARBA" id="ARBA00005031"/>
    </source>
</evidence>
<evidence type="ECO:0000256" key="12">
    <source>
        <dbReference type="PIRSR" id="PIRSR001400-2"/>
    </source>
</evidence>
<feature type="domain" description="Enolase N-terminal" evidence="15">
    <location>
        <begin position="4"/>
        <end position="133"/>
    </location>
</feature>
<dbReference type="STRING" id="515618.RIEPE_0213"/>
<proteinExistence type="inferred from homology"/>
<comment type="subcellular location">
    <subcellularLocation>
        <location evidence="10">Cytoplasm</location>
    </subcellularLocation>
    <subcellularLocation>
        <location evidence="10">Secreted</location>
    </subcellularLocation>
    <subcellularLocation>
        <location evidence="10">Cell surface</location>
    </subcellularLocation>
    <text evidence="10">Fractions of enolase are present in both the cytoplasm and on the cell surface.</text>
</comment>
<keyword evidence="8 10" id="KW-0456">Lyase</keyword>
<comment type="subunit">
    <text evidence="10">Component of the RNA degradosome, a multiprotein complex involved in RNA processing and mRNA degradation.</text>
</comment>
<feature type="binding site" evidence="12">
    <location>
        <position position="317"/>
    </location>
    <ligand>
        <name>substrate</name>
    </ligand>
</feature>
<feature type="binding site" evidence="12">
    <location>
        <begin position="369"/>
        <end position="372"/>
    </location>
    <ligand>
        <name>substrate</name>
    </ligand>
</feature>
<dbReference type="Gene3D" id="3.30.390.10">
    <property type="entry name" value="Enolase-like, N-terminal domain"/>
    <property type="match status" value="1"/>
</dbReference>
<comment type="similarity">
    <text evidence="2 10">Belongs to the enolase family.</text>
</comment>
<feature type="binding site" evidence="10 13">
    <location>
        <position position="245"/>
    </location>
    <ligand>
        <name>Mg(2+)</name>
        <dbReference type="ChEBI" id="CHEBI:18420"/>
    </ligand>
</feature>
<dbReference type="InterPro" id="IPR020809">
    <property type="entry name" value="Enolase_CS"/>
</dbReference>
<feature type="binding site" evidence="12">
    <location>
        <position position="167"/>
    </location>
    <ligand>
        <name>substrate</name>
    </ligand>
</feature>
<feature type="binding site" evidence="10">
    <location>
        <position position="393"/>
    </location>
    <ligand>
        <name>(2R)-2-phosphoglycerate</name>
        <dbReference type="ChEBI" id="CHEBI:58289"/>
    </ligand>
</feature>
<comment type="catalytic activity">
    <reaction evidence="10">
        <text>(2R)-2-phosphoglycerate = phosphoenolpyruvate + H2O</text>
        <dbReference type="Rhea" id="RHEA:10164"/>
        <dbReference type="ChEBI" id="CHEBI:15377"/>
        <dbReference type="ChEBI" id="CHEBI:58289"/>
        <dbReference type="ChEBI" id="CHEBI:58702"/>
        <dbReference type="EC" id="4.2.1.11"/>
    </reaction>
</comment>
<evidence type="ECO:0000256" key="8">
    <source>
        <dbReference type="ARBA" id="ARBA00023239"/>
    </source>
</evidence>
<dbReference type="OrthoDB" id="9804716at2"/>
<feature type="binding site" evidence="10">
    <location>
        <position position="166"/>
    </location>
    <ligand>
        <name>(2R)-2-phosphoglycerate</name>
        <dbReference type="ChEBI" id="CHEBI:58289"/>
    </ligand>
</feature>
<organism evidence="16 17">
    <name type="scientific">Riesia pediculicola (strain USDA)</name>
    <dbReference type="NCBI Taxonomy" id="515618"/>
    <lineage>
        <taxon>Bacteria</taxon>
        <taxon>Pseudomonadati</taxon>
        <taxon>Pseudomonadota</taxon>
        <taxon>Gammaproteobacteria</taxon>
        <taxon>Enterobacterales</taxon>
        <taxon>Enterobacteriaceae</taxon>
        <taxon>Candidatus Riesia</taxon>
    </lineage>
</organism>
<dbReference type="CDD" id="cd03313">
    <property type="entry name" value="enolase"/>
    <property type="match status" value="1"/>
</dbReference>
<dbReference type="UniPathway" id="UPA00109">
    <property type="reaction ID" value="UER00187"/>
</dbReference>
<dbReference type="SFLD" id="SFLDG00178">
    <property type="entry name" value="enolase"/>
    <property type="match status" value="1"/>
</dbReference>
<dbReference type="GO" id="GO:0009986">
    <property type="term" value="C:cell surface"/>
    <property type="evidence" value="ECO:0007669"/>
    <property type="project" value="UniProtKB-SubCell"/>
</dbReference>